<dbReference type="KEGG" id="gfe:Gferi_14075"/>
<accession>A0A1D8GI74</accession>
<evidence type="ECO:0000313" key="3">
    <source>
        <dbReference type="Proteomes" id="UP000095743"/>
    </source>
</evidence>
<keyword evidence="3" id="KW-1185">Reference proteome</keyword>
<feature type="transmembrane region" description="Helical" evidence="1">
    <location>
        <begin position="135"/>
        <end position="159"/>
    </location>
</feature>
<dbReference type="EMBL" id="CP017269">
    <property type="protein sequence ID" value="AOT70599.1"/>
    <property type="molecule type" value="Genomic_DNA"/>
</dbReference>
<feature type="transmembrane region" description="Helical" evidence="1">
    <location>
        <begin position="60"/>
        <end position="80"/>
    </location>
</feature>
<feature type="transmembrane region" description="Helical" evidence="1">
    <location>
        <begin position="203"/>
        <end position="222"/>
    </location>
</feature>
<reference evidence="2 3" key="1">
    <citation type="submission" date="2016-09" db="EMBL/GenBank/DDBJ databases">
        <title>Genomic analysis reveals versatility of anaerobic energy metabolism of Geosporobacter ferrireducens IRF9 of phylum Firmicutes.</title>
        <authorList>
            <person name="Kim S.-J."/>
        </authorList>
    </citation>
    <scope>NUCLEOTIDE SEQUENCE [LARGE SCALE GENOMIC DNA]</scope>
    <source>
        <strain evidence="2 3">IRF9</strain>
    </source>
</reference>
<dbReference type="AlphaFoldDB" id="A0A1D8GI74"/>
<dbReference type="STRING" id="1424294.Gferi_14075"/>
<evidence type="ECO:0000256" key="1">
    <source>
        <dbReference type="SAM" id="Phobius"/>
    </source>
</evidence>
<feature type="transmembrane region" description="Helical" evidence="1">
    <location>
        <begin position="516"/>
        <end position="533"/>
    </location>
</feature>
<proteinExistence type="predicted"/>
<feature type="transmembrane region" description="Helical" evidence="1">
    <location>
        <begin position="455"/>
        <end position="473"/>
    </location>
</feature>
<feature type="transmembrane region" description="Helical" evidence="1">
    <location>
        <begin position="493"/>
        <end position="510"/>
    </location>
</feature>
<dbReference type="Proteomes" id="UP000095743">
    <property type="component" value="Chromosome"/>
</dbReference>
<feature type="transmembrane region" description="Helical" evidence="1">
    <location>
        <begin position="427"/>
        <end position="449"/>
    </location>
</feature>
<keyword evidence="1" id="KW-0812">Transmembrane</keyword>
<dbReference type="OrthoDB" id="2659138at2"/>
<dbReference type="RefSeq" id="WP_069977523.1">
    <property type="nucleotide sequence ID" value="NZ_CP017269.1"/>
</dbReference>
<feature type="transmembrane region" description="Helical" evidence="1">
    <location>
        <begin position="165"/>
        <end position="191"/>
    </location>
</feature>
<evidence type="ECO:0000313" key="2">
    <source>
        <dbReference type="EMBL" id="AOT70599.1"/>
    </source>
</evidence>
<feature type="transmembrane region" description="Helical" evidence="1">
    <location>
        <begin position="344"/>
        <end position="366"/>
    </location>
</feature>
<keyword evidence="1" id="KW-0472">Membrane</keyword>
<feature type="transmembrane region" description="Helical" evidence="1">
    <location>
        <begin position="378"/>
        <end position="396"/>
    </location>
</feature>
<sequence length="546" mass="63313">MKEFKTLKILDHFRKAFEKMGVDYDLMRRILQVKFVMDGRKVPVVIGNAKKKDQETENGFIKSLWIYVLMGIINVVLVMMNESYIFQMSLVFGITMFMVMTSLISDFSSVMLDVKDKNLILSKPVNNITLNMAKMIHIVVYLFFITMALVGPALVAAVIRHGVMFFLLFFAEIILLDFFIVALTALLYLGILRFFDGEKLKDIINYVQIGLSMVITIGYQLIGRLFNFIDLNITFQPKWWQYFVIPTWFGAPFEVLLRGDLNIHYIIFSMFALVVPILSIFLYIKLIPVFERNLQKLNNHNGRNRRSKEKLVSWIAAIVCSTKEERSFFHFASKMVKNEREFKLRVYPTLGFAFIFPFIFLANGMRDGGFERIASSNAYFNIYFCALFLPTVVLMMRYSANYKGAWIYKVMPINELESVFKGTLKAFLVNLLLPLYVFECIIFIWIFGVRIFPDLIAVLLNIYIYTVICFKAFKKELPFTRAFQTGQQGTGGAVFLLMLLLGILGGIHFLSKWIPFGIYIYIIVALLINAVLWRTAFKISWETLVE</sequence>
<gene>
    <name evidence="2" type="ORF">Gferi_14075</name>
</gene>
<keyword evidence="1" id="KW-1133">Transmembrane helix</keyword>
<feature type="transmembrane region" description="Helical" evidence="1">
    <location>
        <begin position="263"/>
        <end position="284"/>
    </location>
</feature>
<name>A0A1D8GI74_9FIRM</name>
<protein>
    <submittedName>
        <fullName evidence="2">Uncharacterized protein</fullName>
    </submittedName>
</protein>
<organism evidence="2 3">
    <name type="scientific">Geosporobacter ferrireducens</name>
    <dbReference type="NCBI Taxonomy" id="1424294"/>
    <lineage>
        <taxon>Bacteria</taxon>
        <taxon>Bacillati</taxon>
        <taxon>Bacillota</taxon>
        <taxon>Clostridia</taxon>
        <taxon>Peptostreptococcales</taxon>
        <taxon>Thermotaleaceae</taxon>
        <taxon>Geosporobacter</taxon>
    </lineage>
</organism>
<feature type="transmembrane region" description="Helical" evidence="1">
    <location>
        <begin position="86"/>
        <end position="114"/>
    </location>
</feature>